<name>A0AAN7UMU1_9PEZI</name>
<feature type="compositionally biased region" description="Basic and acidic residues" evidence="9">
    <location>
        <begin position="402"/>
        <end position="411"/>
    </location>
</feature>
<feature type="compositionally biased region" description="Low complexity" evidence="9">
    <location>
        <begin position="44"/>
        <end position="61"/>
    </location>
</feature>
<comment type="catalytic activity">
    <reaction evidence="1">
        <text>[E2 ubiquitin-conjugating enzyme]-S-ubiquitinyl-L-cysteine + [acceptor protein]-L-lysine = [E2 ubiquitin-conjugating enzyme]-L-cysteine + [acceptor protein]-N(6)-ubiquitinyl-L-lysine.</text>
        <dbReference type="EC" id="2.3.2.31"/>
    </reaction>
</comment>
<evidence type="ECO:0000256" key="8">
    <source>
        <dbReference type="ARBA" id="ARBA00022833"/>
    </source>
</evidence>
<evidence type="ECO:0000256" key="2">
    <source>
        <dbReference type="ARBA" id="ARBA00012251"/>
    </source>
</evidence>
<dbReference type="InterPro" id="IPR002867">
    <property type="entry name" value="IBR_dom"/>
</dbReference>
<sequence length="637" mass="72380">MNGTPDSEPIPNTPSRSRSRHKSRDRIVPEIESATEDSEDQIISVRPRVVVKRSSVSQRKPTYQSRSPSRAPPHHRGLEVRSEAHTSIAPKRYVSSTPKKYYHSDVSYSGKLPFSRSRATSASRVTSYSVGSSSKQSLGQFFQTSSLPPSYEMDSKIRTCVACNDGISTKKLAKLKCGHQWCDKCLKRRFKVSIKDAQNMPPKCCTDDIIPLKHVNGLFNDDFKRSWNEKFASFLNRDRNYCPRAKCREWIRPADLRHHSNGRTSATCRKCHTEICGLCYKKWHKSRRCPMDEDTAQFEKVAKEAGWKRCFNCQAMVELKEGCNHMTCRCGAQFCMMCGSKWKVCDCPSFSYDLNEDDFGHVQIHVPMVSRERLGGTDGFPRGAHPIYGQESRHHRTHRNRDRVLRPLQRDADDDNYDEEDDDDDYFNDTGDVIDIGNVPSHFLDNKYRRRAHSAVAPLVPPPAVPPPPPSVTLERQNSGANYVSGVNKARGVRGSSMERRLADRFSEQRQNINSRPFGPPIPPSTAPLMGMGLPPLHPNPMVPSPISRRHTMDDDLYDVPFDPRYASHSIPRRPPPQNYMDDFAIHAPMGRRRFRQMEPPKPSELAGLTGPGSGMNRVYEWVNHVDPYPPDSQTVA</sequence>
<dbReference type="InterPro" id="IPR013083">
    <property type="entry name" value="Znf_RING/FYVE/PHD"/>
</dbReference>
<keyword evidence="12" id="KW-1185">Reference proteome</keyword>
<evidence type="ECO:0000256" key="1">
    <source>
        <dbReference type="ARBA" id="ARBA00001798"/>
    </source>
</evidence>
<keyword evidence="7" id="KW-0833">Ubl conjugation pathway</keyword>
<keyword evidence="4" id="KW-0479">Metal-binding</keyword>
<proteinExistence type="predicted"/>
<feature type="compositionally biased region" description="Acidic residues" evidence="9">
    <location>
        <begin position="412"/>
        <end position="427"/>
    </location>
</feature>
<dbReference type="GO" id="GO:0016567">
    <property type="term" value="P:protein ubiquitination"/>
    <property type="evidence" value="ECO:0007669"/>
    <property type="project" value="InterPro"/>
</dbReference>
<accession>A0AAN7UMU1</accession>
<evidence type="ECO:0000256" key="7">
    <source>
        <dbReference type="ARBA" id="ARBA00022786"/>
    </source>
</evidence>
<dbReference type="Proteomes" id="UP001305414">
    <property type="component" value="Unassembled WGS sequence"/>
</dbReference>
<dbReference type="InterPro" id="IPR044066">
    <property type="entry name" value="TRIAD_supradom"/>
</dbReference>
<feature type="domain" description="RING-type" evidence="10">
    <location>
        <begin position="156"/>
        <end position="358"/>
    </location>
</feature>
<dbReference type="GO" id="GO:0008270">
    <property type="term" value="F:zinc ion binding"/>
    <property type="evidence" value="ECO:0007669"/>
    <property type="project" value="UniProtKB-KW"/>
</dbReference>
<keyword evidence="8" id="KW-0862">Zinc</keyword>
<keyword evidence="3" id="KW-0808">Transferase</keyword>
<comment type="caution">
    <text evidence="11">The sequence shown here is derived from an EMBL/GenBank/DDBJ whole genome shotgun (WGS) entry which is preliminary data.</text>
</comment>
<evidence type="ECO:0000256" key="5">
    <source>
        <dbReference type="ARBA" id="ARBA00022737"/>
    </source>
</evidence>
<evidence type="ECO:0000313" key="12">
    <source>
        <dbReference type="Proteomes" id="UP001305414"/>
    </source>
</evidence>
<dbReference type="EC" id="2.3.2.31" evidence="2"/>
<dbReference type="GO" id="GO:0061630">
    <property type="term" value="F:ubiquitin protein ligase activity"/>
    <property type="evidence" value="ECO:0007669"/>
    <property type="project" value="UniProtKB-EC"/>
</dbReference>
<dbReference type="PROSITE" id="PS51873">
    <property type="entry name" value="TRIAD"/>
    <property type="match status" value="1"/>
</dbReference>
<evidence type="ECO:0000256" key="9">
    <source>
        <dbReference type="SAM" id="MobiDB-lite"/>
    </source>
</evidence>
<evidence type="ECO:0000256" key="3">
    <source>
        <dbReference type="ARBA" id="ARBA00022679"/>
    </source>
</evidence>
<dbReference type="InterPro" id="IPR031127">
    <property type="entry name" value="E3_UB_ligase_RBR"/>
</dbReference>
<keyword evidence="6" id="KW-0863">Zinc-finger</keyword>
<dbReference type="EMBL" id="JAWHQM010000014">
    <property type="protein sequence ID" value="KAK5630144.1"/>
    <property type="molecule type" value="Genomic_DNA"/>
</dbReference>
<dbReference type="SUPFAM" id="SSF57850">
    <property type="entry name" value="RING/U-box"/>
    <property type="match status" value="2"/>
</dbReference>
<dbReference type="CDD" id="cd20335">
    <property type="entry name" value="BRcat_RBR"/>
    <property type="match status" value="1"/>
</dbReference>
<evidence type="ECO:0000256" key="4">
    <source>
        <dbReference type="ARBA" id="ARBA00022723"/>
    </source>
</evidence>
<dbReference type="PANTHER" id="PTHR11685">
    <property type="entry name" value="RBR FAMILY RING FINGER AND IBR DOMAIN-CONTAINING"/>
    <property type="match status" value="1"/>
</dbReference>
<dbReference type="Gene3D" id="3.30.40.10">
    <property type="entry name" value="Zinc/RING finger domain, C3HC4 (zinc finger)"/>
    <property type="match status" value="1"/>
</dbReference>
<organism evidence="11 12">
    <name type="scientific">Xylaria bambusicola</name>
    <dbReference type="NCBI Taxonomy" id="326684"/>
    <lineage>
        <taxon>Eukaryota</taxon>
        <taxon>Fungi</taxon>
        <taxon>Dikarya</taxon>
        <taxon>Ascomycota</taxon>
        <taxon>Pezizomycotina</taxon>
        <taxon>Sordariomycetes</taxon>
        <taxon>Xylariomycetidae</taxon>
        <taxon>Xylariales</taxon>
        <taxon>Xylariaceae</taxon>
        <taxon>Xylaria</taxon>
    </lineage>
</organism>
<reference evidence="11 12" key="1">
    <citation type="submission" date="2023-10" db="EMBL/GenBank/DDBJ databases">
        <title>Draft genome sequence of Xylaria bambusicola isolate GMP-LS, the root and basal stem rot pathogen of sugarcane in Indonesia.</title>
        <authorList>
            <person name="Selvaraj P."/>
            <person name="Muralishankar V."/>
            <person name="Muruganantham S."/>
            <person name="Sp S."/>
            <person name="Haryani S."/>
            <person name="Lau K.J.X."/>
            <person name="Naqvi N.I."/>
        </authorList>
    </citation>
    <scope>NUCLEOTIDE SEQUENCE [LARGE SCALE GENOMIC DNA]</scope>
    <source>
        <strain evidence="11">GMP-LS</strain>
    </source>
</reference>
<feature type="region of interest" description="Disordered" evidence="9">
    <location>
        <begin position="1"/>
        <end position="92"/>
    </location>
</feature>
<gene>
    <name evidence="11" type="ORF">RRF57_005859</name>
</gene>
<feature type="region of interest" description="Disordered" evidence="9">
    <location>
        <begin position="387"/>
        <end position="431"/>
    </location>
</feature>
<dbReference type="Pfam" id="PF01485">
    <property type="entry name" value="IBR"/>
    <property type="match status" value="2"/>
</dbReference>
<evidence type="ECO:0000259" key="10">
    <source>
        <dbReference type="PROSITE" id="PS51873"/>
    </source>
</evidence>
<evidence type="ECO:0000313" key="11">
    <source>
        <dbReference type="EMBL" id="KAK5630144.1"/>
    </source>
</evidence>
<protein>
    <recommendedName>
        <fullName evidence="2">RBR-type E3 ubiquitin transferase</fullName>
        <ecNumber evidence="2">2.3.2.31</ecNumber>
    </recommendedName>
</protein>
<evidence type="ECO:0000256" key="6">
    <source>
        <dbReference type="ARBA" id="ARBA00022771"/>
    </source>
</evidence>
<dbReference type="AlphaFoldDB" id="A0AAN7UMU1"/>
<keyword evidence="5" id="KW-0677">Repeat</keyword>
<dbReference type="Gene3D" id="1.20.120.1750">
    <property type="match status" value="1"/>
</dbReference>
<dbReference type="CDD" id="cd22584">
    <property type="entry name" value="Rcat_RBR_unk"/>
    <property type="match status" value="1"/>
</dbReference>